<evidence type="ECO:0000256" key="1">
    <source>
        <dbReference type="SAM" id="SignalP"/>
    </source>
</evidence>
<dbReference type="Pfam" id="PF26571">
    <property type="entry name" value="VldE"/>
    <property type="match status" value="1"/>
</dbReference>
<keyword evidence="3" id="KW-1185">Reference proteome</keyword>
<evidence type="ECO:0000259" key="2">
    <source>
        <dbReference type="Pfam" id="PF26571"/>
    </source>
</evidence>
<reference evidence="4" key="1">
    <citation type="submission" date="2022-11" db="UniProtKB">
        <authorList>
            <consortium name="WormBaseParasite"/>
        </authorList>
    </citation>
    <scope>IDENTIFICATION</scope>
</reference>
<accession>A0A914WGL1</accession>
<dbReference type="InterPro" id="IPR058593">
    <property type="entry name" value="ARB_07466-like_C"/>
</dbReference>
<feature type="signal peptide" evidence="1">
    <location>
        <begin position="1"/>
        <end position="20"/>
    </location>
</feature>
<dbReference type="AlphaFoldDB" id="A0A914WGL1"/>
<protein>
    <recommendedName>
        <fullName evidence="2">ARB-07466-like C-terminal domain-containing protein</fullName>
    </recommendedName>
</protein>
<name>A0A914WGL1_9BILA</name>
<dbReference type="InterPro" id="IPR009045">
    <property type="entry name" value="Zn_M74/Hedgehog-like"/>
</dbReference>
<evidence type="ECO:0000313" key="3">
    <source>
        <dbReference type="Proteomes" id="UP000887566"/>
    </source>
</evidence>
<evidence type="ECO:0000313" key="4">
    <source>
        <dbReference type="WBParaSite" id="PSAMB.scaffold4177size15405.g23637.t1"/>
    </source>
</evidence>
<organism evidence="3 4">
    <name type="scientific">Plectus sambesii</name>
    <dbReference type="NCBI Taxonomy" id="2011161"/>
    <lineage>
        <taxon>Eukaryota</taxon>
        <taxon>Metazoa</taxon>
        <taxon>Ecdysozoa</taxon>
        <taxon>Nematoda</taxon>
        <taxon>Chromadorea</taxon>
        <taxon>Plectida</taxon>
        <taxon>Plectina</taxon>
        <taxon>Plectoidea</taxon>
        <taxon>Plectidae</taxon>
        <taxon>Plectus</taxon>
    </lineage>
</organism>
<dbReference type="Proteomes" id="UP000887566">
    <property type="component" value="Unplaced"/>
</dbReference>
<keyword evidence="1" id="KW-0732">Signal</keyword>
<sequence length="147" mass="16148">MRFVLLFAFITASLMKFVHSCGCEYNFATSCSDGPTEGAKRLAKHFMERFGGRTEIYNCRKIEGSSTTSLHAEGRAVDLYVTGATGREAFDYAVKIACSNGIQEAIFNRRIWSSELGEHDYKGVNPHVDHVHIGLNKCGAKSFGAAS</sequence>
<feature type="domain" description="ARB-07466-like C-terminal" evidence="2">
    <location>
        <begin position="32"/>
        <end position="124"/>
    </location>
</feature>
<dbReference type="SUPFAM" id="SSF55166">
    <property type="entry name" value="Hedgehog/DD-peptidase"/>
    <property type="match status" value="1"/>
</dbReference>
<proteinExistence type="predicted"/>
<feature type="chain" id="PRO_5037159115" description="ARB-07466-like C-terminal domain-containing protein" evidence="1">
    <location>
        <begin position="21"/>
        <end position="147"/>
    </location>
</feature>
<dbReference type="WBParaSite" id="PSAMB.scaffold4177size15405.g23637.t1">
    <property type="protein sequence ID" value="PSAMB.scaffold4177size15405.g23637.t1"/>
    <property type="gene ID" value="PSAMB.scaffold4177size15405.g23637"/>
</dbReference>